<sequence>MQRSKALLRAWQVAGGRAFPLGVDFTLHGSATWPLRSPSLDLVRSLSVLAAGSSASLPKRQVWAGHSGAAASTPAAAIARLAVDTALRQLHSSAASLESDRSAAVKRLAAARGRREREAPARTAGASAQPQTDLVPAATTAVTPVEGKATEVQLRAALDHSALVVTRPIEWGTVIFGYEQANKYTVYDEGGQVVALVAEDYGGIGNEIGRQLLKTRRSFTATVFSADGSQVLFRLRRPAYLVNSTMYVEDGEGNTLGEIQQRWHLLKRNYDLYMGKSQFAAITGTFLAWEFELKDSQGATLALVDRNFQGFAKEIFTDAGKYVVHFGYKGQELEQHQAAQAVIQQRIQEAQAQQQQAQAQQAQHGGPGATAVATQPAAQPAALPAAQPAAPAPPVTGMAVARTDVAVIPTVGGNQLVVARPLDLPERMVALACALTIDYDYFSQHSHHGGGLIGPPLLYPVPYPGGGDGTGGAVPGADLPGAGAAGAAAGTVGEVGDRAGADAGGEAAGSGMGGAEAMPPPRPGGQYGEGGFDSGQAWGQGGGDGEMKWDLGGDEGGGVADAAGEATEGVVGAVKSVLGGLWDLFGGGD</sequence>
<evidence type="ECO:0000256" key="1">
    <source>
        <dbReference type="ARBA" id="ARBA00005350"/>
    </source>
</evidence>
<evidence type="ECO:0008006" key="5">
    <source>
        <dbReference type="Google" id="ProtNLM"/>
    </source>
</evidence>
<dbReference type="EMBL" id="JAEHOE010000001">
    <property type="protein sequence ID" value="KAG2502141.1"/>
    <property type="molecule type" value="Genomic_DNA"/>
</dbReference>
<dbReference type="AlphaFoldDB" id="A0A835YGI5"/>
<gene>
    <name evidence="3" type="ORF">HYH03_000629</name>
</gene>
<dbReference type="Pfam" id="PF03803">
    <property type="entry name" value="Scramblase"/>
    <property type="match status" value="1"/>
</dbReference>
<name>A0A835YGI5_9CHLO</name>
<evidence type="ECO:0000256" key="2">
    <source>
        <dbReference type="SAM" id="MobiDB-lite"/>
    </source>
</evidence>
<dbReference type="GO" id="GO:0017128">
    <property type="term" value="F:phospholipid scramblase activity"/>
    <property type="evidence" value="ECO:0007669"/>
    <property type="project" value="InterPro"/>
</dbReference>
<comment type="caution">
    <text evidence="3">The sequence shown here is derived from an EMBL/GenBank/DDBJ whole genome shotgun (WGS) entry which is preliminary data.</text>
</comment>
<evidence type="ECO:0000313" key="3">
    <source>
        <dbReference type="EMBL" id="KAG2502141.1"/>
    </source>
</evidence>
<reference evidence="3" key="1">
    <citation type="journal article" date="2020" name="bioRxiv">
        <title>Comparative genomics of Chlamydomonas.</title>
        <authorList>
            <person name="Craig R.J."/>
            <person name="Hasan A.R."/>
            <person name="Ness R.W."/>
            <person name="Keightley P.D."/>
        </authorList>
    </citation>
    <scope>NUCLEOTIDE SEQUENCE</scope>
    <source>
        <strain evidence="3">CCAP 11/70</strain>
    </source>
</reference>
<comment type="similarity">
    <text evidence="1">Belongs to the phospholipid scramblase family.</text>
</comment>
<dbReference type="Proteomes" id="UP000612055">
    <property type="component" value="Unassembled WGS sequence"/>
</dbReference>
<dbReference type="InterPro" id="IPR025659">
    <property type="entry name" value="Tubby-like_C"/>
</dbReference>
<keyword evidence="4" id="KW-1185">Reference proteome</keyword>
<dbReference type="SUPFAM" id="SSF54518">
    <property type="entry name" value="Tubby C-terminal domain-like"/>
    <property type="match status" value="1"/>
</dbReference>
<accession>A0A835YGI5</accession>
<evidence type="ECO:0000313" key="4">
    <source>
        <dbReference type="Proteomes" id="UP000612055"/>
    </source>
</evidence>
<feature type="region of interest" description="Disordered" evidence="2">
    <location>
        <begin position="355"/>
        <end position="389"/>
    </location>
</feature>
<dbReference type="OrthoDB" id="191150at2759"/>
<feature type="region of interest" description="Disordered" evidence="2">
    <location>
        <begin position="497"/>
        <end position="561"/>
    </location>
</feature>
<dbReference type="InterPro" id="IPR005552">
    <property type="entry name" value="Scramblase"/>
</dbReference>
<dbReference type="GO" id="GO:0005886">
    <property type="term" value="C:plasma membrane"/>
    <property type="evidence" value="ECO:0007669"/>
    <property type="project" value="TreeGrafter"/>
</dbReference>
<organism evidence="3 4">
    <name type="scientific">Edaphochlamys debaryana</name>
    <dbReference type="NCBI Taxonomy" id="47281"/>
    <lineage>
        <taxon>Eukaryota</taxon>
        <taxon>Viridiplantae</taxon>
        <taxon>Chlorophyta</taxon>
        <taxon>core chlorophytes</taxon>
        <taxon>Chlorophyceae</taxon>
        <taxon>CS clade</taxon>
        <taxon>Chlamydomonadales</taxon>
        <taxon>Chlamydomonadales incertae sedis</taxon>
        <taxon>Edaphochlamys</taxon>
    </lineage>
</organism>
<feature type="compositionally biased region" description="Gly residues" evidence="2">
    <location>
        <begin position="525"/>
        <end position="544"/>
    </location>
</feature>
<proteinExistence type="inferred from homology"/>
<feature type="compositionally biased region" description="Gly residues" evidence="2">
    <location>
        <begin position="502"/>
        <end position="514"/>
    </location>
</feature>
<dbReference type="PANTHER" id="PTHR23248:SF9">
    <property type="entry name" value="PHOSPHOLIPID SCRAMBLASE"/>
    <property type="match status" value="1"/>
</dbReference>
<protein>
    <recommendedName>
        <fullName evidence="5">Phospholipid scramblase</fullName>
    </recommendedName>
</protein>
<feature type="region of interest" description="Disordered" evidence="2">
    <location>
        <begin position="108"/>
        <end position="134"/>
    </location>
</feature>
<dbReference type="PANTHER" id="PTHR23248">
    <property type="entry name" value="PHOSPHOLIPID SCRAMBLASE-RELATED"/>
    <property type="match status" value="1"/>
</dbReference>